<accession>A0A3M5UW31</accession>
<comment type="caution">
    <text evidence="1">The sequence shown here is derived from an EMBL/GenBank/DDBJ whole genome shotgun (WGS) entry which is preliminary data.</text>
</comment>
<dbReference type="AlphaFoldDB" id="A0A3M5UW31"/>
<gene>
    <name evidence="1" type="ORF">ALP29_201129</name>
</gene>
<dbReference type="EMBL" id="RBUA01001075">
    <property type="protein sequence ID" value="RMU50069.1"/>
    <property type="molecule type" value="Genomic_DNA"/>
</dbReference>
<evidence type="ECO:0000313" key="2">
    <source>
        <dbReference type="Proteomes" id="UP000280395"/>
    </source>
</evidence>
<reference evidence="1 2" key="1">
    <citation type="submission" date="2018-08" db="EMBL/GenBank/DDBJ databases">
        <title>Recombination of ecologically and evolutionarily significant loci maintains genetic cohesion in the Pseudomonas syringae species complex.</title>
        <authorList>
            <person name="Dillon M."/>
            <person name="Thakur S."/>
            <person name="Almeida R.N.D."/>
            <person name="Weir B.S."/>
            <person name="Guttman D.S."/>
        </authorList>
    </citation>
    <scope>NUCLEOTIDE SEQUENCE [LARGE SCALE GENOMIC DNA]</scope>
    <source>
        <strain evidence="1 2">ICMP 14479</strain>
    </source>
</reference>
<sequence>MAVLRSDEEHVQPATVDAGKACDALLIGTQAEQRDAVQVLGEQTLEPDNVSVRHKVMGGPYRALPHFSQFRVILYVRCTQLHSASSFHTSRR</sequence>
<dbReference type="Proteomes" id="UP000280395">
    <property type="component" value="Unassembled WGS sequence"/>
</dbReference>
<name>A0A3M5UW31_PSESX</name>
<evidence type="ECO:0000313" key="1">
    <source>
        <dbReference type="EMBL" id="RMU50069.1"/>
    </source>
</evidence>
<organism evidence="1 2">
    <name type="scientific">Pseudomonas syringae pv. avii</name>
    <dbReference type="NCBI Taxonomy" id="663959"/>
    <lineage>
        <taxon>Bacteria</taxon>
        <taxon>Pseudomonadati</taxon>
        <taxon>Pseudomonadota</taxon>
        <taxon>Gammaproteobacteria</taxon>
        <taxon>Pseudomonadales</taxon>
        <taxon>Pseudomonadaceae</taxon>
        <taxon>Pseudomonas</taxon>
        <taxon>Pseudomonas syringae</taxon>
    </lineage>
</organism>
<proteinExistence type="predicted"/>
<protein>
    <submittedName>
        <fullName evidence="1">Uncharacterized protein</fullName>
    </submittedName>
</protein>